<dbReference type="PANTHER" id="PTHR42949">
    <property type="entry name" value="ANAEROBIC GLYCEROL-3-PHOSPHATE DEHYDROGENASE SUBUNIT B"/>
    <property type="match status" value="1"/>
</dbReference>
<comment type="pathway">
    <text evidence="2">Amino-acid biosynthesis; L-methionine biosynthesis via de novo pathway.</text>
</comment>
<dbReference type="Gene3D" id="3.50.50.60">
    <property type="entry name" value="FAD/NAD(P)-binding domain"/>
    <property type="match status" value="3"/>
</dbReference>
<evidence type="ECO:0000259" key="4">
    <source>
        <dbReference type="Pfam" id="PF07992"/>
    </source>
</evidence>
<evidence type="ECO:0000256" key="3">
    <source>
        <dbReference type="SAM" id="MobiDB-lite"/>
    </source>
</evidence>
<name>A0AA35SEM4_GEOBA</name>
<organism evidence="5 6">
    <name type="scientific">Geodia barretti</name>
    <name type="common">Barrett's horny sponge</name>
    <dbReference type="NCBI Taxonomy" id="519541"/>
    <lineage>
        <taxon>Eukaryota</taxon>
        <taxon>Metazoa</taxon>
        <taxon>Porifera</taxon>
        <taxon>Demospongiae</taxon>
        <taxon>Heteroscleromorpha</taxon>
        <taxon>Tetractinellida</taxon>
        <taxon>Astrophorina</taxon>
        <taxon>Geodiidae</taxon>
        <taxon>Geodia</taxon>
    </lineage>
</organism>
<dbReference type="EMBL" id="CASHTH010002348">
    <property type="protein sequence ID" value="CAI8028588.1"/>
    <property type="molecule type" value="Genomic_DNA"/>
</dbReference>
<proteinExistence type="predicted"/>
<comment type="caution">
    <text evidence="5">The sequence shown here is derived from an EMBL/GenBank/DDBJ whole genome shotgun (WGS) entry which is preliminary data.</text>
</comment>
<dbReference type="Pfam" id="PF07992">
    <property type="entry name" value="Pyr_redox_2"/>
    <property type="match status" value="1"/>
</dbReference>
<dbReference type="InterPro" id="IPR036188">
    <property type="entry name" value="FAD/NAD-bd_sf"/>
</dbReference>
<dbReference type="Proteomes" id="UP001174909">
    <property type="component" value="Unassembled WGS sequence"/>
</dbReference>
<evidence type="ECO:0000256" key="2">
    <source>
        <dbReference type="ARBA" id="ARBA00034478"/>
    </source>
</evidence>
<dbReference type="InterPro" id="IPR051691">
    <property type="entry name" value="Metab_Enz_Cyan_OpOx_G3PDH"/>
</dbReference>
<evidence type="ECO:0000256" key="1">
    <source>
        <dbReference type="ARBA" id="ARBA00023002"/>
    </source>
</evidence>
<sequence>MGAQVIGTCCGFGVDYIKALDGALPDRIPSPRHEPRRVGYIYARQIPHMSKHNVTSNRPPDRQEESQMESRPLVVVGAGVSGTAAAIEAAKAGVQVTLIDENPISTSMVGLNVPQFFGQRFMDALRNKPLMLERVAAANDALAEAEEAGVEVQLGTCVWGAFRNTETSRALDGPQLGLADGKQSWVMKYDRLIVAAGSRDLGMSFVGSNMAGAMGANGAHSLMSRYQALVSTRAMVSWLGNLGLNTARMALDRGIEVAAIVDVSSSVPGDEPFKTALQGEGVDLYTSHTVKEAVGKADDIESVLLVDRRQ</sequence>
<dbReference type="PRINTS" id="PR00411">
    <property type="entry name" value="PNDRDTASEI"/>
</dbReference>
<feature type="region of interest" description="Disordered" evidence="3">
    <location>
        <begin position="50"/>
        <end position="70"/>
    </location>
</feature>
<keyword evidence="1" id="KW-0560">Oxidoreductase</keyword>
<dbReference type="SUPFAM" id="SSF82282">
    <property type="entry name" value="Homocysteine S-methyltransferase"/>
    <property type="match status" value="1"/>
</dbReference>
<feature type="domain" description="FAD/NAD(P)-binding" evidence="4">
    <location>
        <begin position="73"/>
        <end position="305"/>
    </location>
</feature>
<dbReference type="InterPro" id="IPR036589">
    <property type="entry name" value="HCY_dom_sf"/>
</dbReference>
<reference evidence="5" key="1">
    <citation type="submission" date="2023-03" db="EMBL/GenBank/DDBJ databases">
        <authorList>
            <person name="Steffen K."/>
            <person name="Cardenas P."/>
        </authorList>
    </citation>
    <scope>NUCLEOTIDE SEQUENCE</scope>
</reference>
<dbReference type="SUPFAM" id="SSF51905">
    <property type="entry name" value="FAD/NAD(P)-binding domain"/>
    <property type="match status" value="1"/>
</dbReference>
<accession>A0AA35SEM4</accession>
<keyword evidence="6" id="KW-1185">Reference proteome</keyword>
<evidence type="ECO:0000313" key="6">
    <source>
        <dbReference type="Proteomes" id="UP001174909"/>
    </source>
</evidence>
<dbReference type="PRINTS" id="PR00368">
    <property type="entry name" value="FADPNR"/>
</dbReference>
<dbReference type="AlphaFoldDB" id="A0AA35SEM4"/>
<dbReference type="GO" id="GO:0016491">
    <property type="term" value="F:oxidoreductase activity"/>
    <property type="evidence" value="ECO:0007669"/>
    <property type="project" value="UniProtKB-KW"/>
</dbReference>
<dbReference type="InterPro" id="IPR023753">
    <property type="entry name" value="FAD/NAD-binding_dom"/>
</dbReference>
<gene>
    <name evidence="5" type="ORF">GBAR_LOCUS16293</name>
</gene>
<evidence type="ECO:0000313" key="5">
    <source>
        <dbReference type="EMBL" id="CAI8028588.1"/>
    </source>
</evidence>
<protein>
    <recommendedName>
        <fullName evidence="4">FAD/NAD(P)-binding domain-containing protein</fullName>
    </recommendedName>
</protein>
<dbReference type="PANTHER" id="PTHR42949:SF3">
    <property type="entry name" value="ANAEROBIC GLYCEROL-3-PHOSPHATE DEHYDROGENASE SUBUNIT B"/>
    <property type="match status" value="1"/>
</dbReference>